<organism evidence="2 3">
    <name type="scientific">Pochonia chlamydosporia 170</name>
    <dbReference type="NCBI Taxonomy" id="1380566"/>
    <lineage>
        <taxon>Eukaryota</taxon>
        <taxon>Fungi</taxon>
        <taxon>Dikarya</taxon>
        <taxon>Ascomycota</taxon>
        <taxon>Pezizomycotina</taxon>
        <taxon>Sordariomycetes</taxon>
        <taxon>Hypocreomycetidae</taxon>
        <taxon>Hypocreales</taxon>
        <taxon>Clavicipitaceae</taxon>
        <taxon>Pochonia</taxon>
    </lineage>
</organism>
<feature type="transmembrane region" description="Helical" evidence="1">
    <location>
        <begin position="282"/>
        <end position="301"/>
    </location>
</feature>
<dbReference type="EMBL" id="LSBJ02000002">
    <property type="protein sequence ID" value="OAQ71064.1"/>
    <property type="molecule type" value="Genomic_DNA"/>
</dbReference>
<feature type="transmembrane region" description="Helical" evidence="1">
    <location>
        <begin position="98"/>
        <end position="117"/>
    </location>
</feature>
<proteinExistence type="predicted"/>
<dbReference type="GeneID" id="28846921"/>
<evidence type="ECO:0000313" key="2">
    <source>
        <dbReference type="EMBL" id="OAQ71064.1"/>
    </source>
</evidence>
<dbReference type="STRING" id="1380566.A0A179FZJ1"/>
<gene>
    <name evidence="2" type="ORF">VFPPC_03426</name>
</gene>
<dbReference type="KEGG" id="pchm:VFPPC_03426"/>
<reference evidence="2 3" key="1">
    <citation type="journal article" date="2016" name="PLoS Pathog.">
        <title>Biosynthesis of antibiotic leucinostatins in bio-control fungus Purpureocillium lilacinum and their inhibition on phytophthora revealed by genome mining.</title>
        <authorList>
            <person name="Wang G."/>
            <person name="Liu Z."/>
            <person name="Lin R."/>
            <person name="Li E."/>
            <person name="Mao Z."/>
            <person name="Ling J."/>
            <person name="Yang Y."/>
            <person name="Yin W.B."/>
            <person name="Xie B."/>
        </authorList>
    </citation>
    <scope>NUCLEOTIDE SEQUENCE [LARGE SCALE GENOMIC DNA]</scope>
    <source>
        <strain evidence="2">170</strain>
    </source>
</reference>
<keyword evidence="1" id="KW-0472">Membrane</keyword>
<dbReference type="OrthoDB" id="5428055at2759"/>
<sequence>MEELRTELLAGESTLLHGRMLVLRTSHIDDVVRETLANMAGVDGEFLDAHVLGRPYRPRAGNRRPRWWTWKYPEVAARGNQIPLYRPGDGQVLTISRMSIWLGGNVPILLVGHNAVLEKRDKKTKLKHEDAVVASGYGATGYTFPSSNQRTEMSSFEEDLWETLISLTGTHTPIEEILADMIHDRWTACLSAMRLEIHNADQEQKSLWRAMAALEQNLDEAKYLSRKGSTLDAVCPSAWEHLIARLEMRIHLRQPAVDAAMRRRQTFAQTSRTDNDRSLDRIAYLGGMLLPVTVVASVLAIEGDYGPEGGNFWVFWVSSFVASVLAVLVIYADQLRTVEVWLEIGDVDEEDLRLPEDGGGGWEDAARYLVQRWTDGEGGRTWKRGELGWGGAVKKMSGYYWWRRDPRLAFQRPGDVVRTKGL</sequence>
<comment type="caution">
    <text evidence="2">The sequence shown here is derived from an EMBL/GenBank/DDBJ whole genome shotgun (WGS) entry which is preliminary data.</text>
</comment>
<evidence type="ECO:0000256" key="1">
    <source>
        <dbReference type="SAM" id="Phobius"/>
    </source>
</evidence>
<name>A0A179FZJ1_METCM</name>
<dbReference type="AlphaFoldDB" id="A0A179FZJ1"/>
<accession>A0A179FZJ1</accession>
<evidence type="ECO:0008006" key="4">
    <source>
        <dbReference type="Google" id="ProtNLM"/>
    </source>
</evidence>
<keyword evidence="1" id="KW-1133">Transmembrane helix</keyword>
<feature type="transmembrane region" description="Helical" evidence="1">
    <location>
        <begin position="313"/>
        <end position="332"/>
    </location>
</feature>
<protein>
    <recommendedName>
        <fullName evidence="4">CorA-like mg2+ transporter protein domain-containing protein</fullName>
    </recommendedName>
</protein>
<evidence type="ECO:0000313" key="3">
    <source>
        <dbReference type="Proteomes" id="UP000078397"/>
    </source>
</evidence>
<dbReference type="RefSeq" id="XP_018147601.1">
    <property type="nucleotide sequence ID" value="XM_018282927.1"/>
</dbReference>
<dbReference type="Proteomes" id="UP000078397">
    <property type="component" value="Unassembled WGS sequence"/>
</dbReference>
<keyword evidence="1" id="KW-0812">Transmembrane</keyword>
<keyword evidence="3" id="KW-1185">Reference proteome</keyword>